<evidence type="ECO:0000313" key="13">
    <source>
        <dbReference type="Proteomes" id="UP000515126"/>
    </source>
</evidence>
<dbReference type="Pfam" id="PF08391">
    <property type="entry name" value="Ly49"/>
    <property type="match status" value="1"/>
</dbReference>
<dbReference type="PANTHER" id="PTHR46329:SF3">
    <property type="entry name" value="KILLER CELL LECTIN-LIKE RECEPTOR 3-RELATED"/>
    <property type="match status" value="1"/>
</dbReference>
<dbReference type="SMART" id="SM00034">
    <property type="entry name" value="CLECT"/>
    <property type="match status" value="1"/>
</dbReference>
<evidence type="ECO:0000256" key="11">
    <source>
        <dbReference type="SAM" id="Phobius"/>
    </source>
</evidence>
<evidence type="ECO:0000256" key="10">
    <source>
        <dbReference type="ARBA" id="ARBA00023180"/>
    </source>
</evidence>
<feature type="non-terminal residue" evidence="14">
    <location>
        <position position="1"/>
    </location>
</feature>
<dbReference type="GO" id="GO:0007155">
    <property type="term" value="P:cell adhesion"/>
    <property type="evidence" value="ECO:0007669"/>
    <property type="project" value="UniProtKB-KW"/>
</dbReference>
<evidence type="ECO:0000256" key="1">
    <source>
        <dbReference type="ARBA" id="ARBA00004606"/>
    </source>
</evidence>
<dbReference type="Gene3D" id="3.10.100.10">
    <property type="entry name" value="Mannose-Binding Protein A, subunit A"/>
    <property type="match status" value="1"/>
</dbReference>
<comment type="subcellular location">
    <subcellularLocation>
        <location evidence="1">Membrane</location>
        <topology evidence="1">Single-pass type II membrane protein</topology>
    </subcellularLocation>
</comment>
<evidence type="ECO:0000256" key="9">
    <source>
        <dbReference type="ARBA" id="ARBA00023170"/>
    </source>
</evidence>
<sequence>EHTSCTPTSSEPEVTYSTVRLHKSSGLQTLVRHEETQRPREAGYRKCSVLWQLIVKALGILCFVLLVIIAVLAVKIFQCGQHKQEIHETLYHHHNCSNMQSDFKLKEEMLTNKSINSRPGNELLESLKREQNRWYSETKTDLDSSRETGAHVKYLFCYSTKCYYFIMNKNTWSGCKQTCQHYSLPLVKIEDENELKFLQFQVIPDSYWIGLSYDRKKKEWTWIDNGPSKLDMKIRKMNFKPGGCVFLSKTRLEDTNCNNFYYCICGKKLDKFPH</sequence>
<dbReference type="GO" id="GO:0005886">
    <property type="term" value="C:plasma membrane"/>
    <property type="evidence" value="ECO:0007669"/>
    <property type="project" value="UniProtKB-ARBA"/>
</dbReference>
<dbReference type="SUPFAM" id="SSF56436">
    <property type="entry name" value="C-type lectin-like"/>
    <property type="match status" value="1"/>
</dbReference>
<keyword evidence="10" id="KW-0325">Glycoprotein</keyword>
<dbReference type="KEGG" id="mcal:110288858"/>
<gene>
    <name evidence="14" type="primary">LOC110288858</name>
</gene>
<evidence type="ECO:0000256" key="6">
    <source>
        <dbReference type="ARBA" id="ARBA00022989"/>
    </source>
</evidence>
<keyword evidence="13" id="KW-1185">Reference proteome</keyword>
<dbReference type="InterPro" id="IPR033992">
    <property type="entry name" value="NKR-like_CTLD"/>
</dbReference>
<organism evidence="13 14">
    <name type="scientific">Mus caroli</name>
    <name type="common">Ryukyu mouse</name>
    <name type="synonym">Ricefield mouse</name>
    <dbReference type="NCBI Taxonomy" id="10089"/>
    <lineage>
        <taxon>Eukaryota</taxon>
        <taxon>Metazoa</taxon>
        <taxon>Chordata</taxon>
        <taxon>Craniata</taxon>
        <taxon>Vertebrata</taxon>
        <taxon>Euteleostomi</taxon>
        <taxon>Mammalia</taxon>
        <taxon>Eutheria</taxon>
        <taxon>Euarchontoglires</taxon>
        <taxon>Glires</taxon>
        <taxon>Rodentia</taxon>
        <taxon>Myomorpha</taxon>
        <taxon>Muroidea</taxon>
        <taxon>Muridae</taxon>
        <taxon>Murinae</taxon>
        <taxon>Mus</taxon>
        <taxon>Mus</taxon>
    </lineage>
</organism>
<dbReference type="InterPro" id="IPR016186">
    <property type="entry name" value="C-type_lectin-like/link_sf"/>
</dbReference>
<keyword evidence="3" id="KW-0430">Lectin</keyword>
<dbReference type="PANTHER" id="PTHR46329">
    <property type="entry name" value="KILLER CELL LECTIN-LIKE RECEPTOR 2"/>
    <property type="match status" value="1"/>
</dbReference>
<dbReference type="AlphaFoldDB" id="A0A6P5P3I4"/>
<evidence type="ECO:0000256" key="8">
    <source>
        <dbReference type="ARBA" id="ARBA00023157"/>
    </source>
</evidence>
<keyword evidence="8" id="KW-1015">Disulfide bond</keyword>
<evidence type="ECO:0000256" key="3">
    <source>
        <dbReference type="ARBA" id="ARBA00022734"/>
    </source>
</evidence>
<keyword evidence="2 11" id="KW-0812">Transmembrane</keyword>
<accession>A0A6P5P3I4</accession>
<keyword evidence="7 11" id="KW-0472">Membrane</keyword>
<dbReference type="InterPro" id="IPR001304">
    <property type="entry name" value="C-type_lectin-like"/>
</dbReference>
<dbReference type="FunFam" id="3.10.100.10:FF:000053">
    <property type="entry name" value="Killer cell lectin-like receptor 3"/>
    <property type="match status" value="1"/>
</dbReference>
<dbReference type="PROSITE" id="PS50041">
    <property type="entry name" value="C_TYPE_LECTIN_2"/>
    <property type="match status" value="1"/>
</dbReference>
<evidence type="ECO:0000313" key="14">
    <source>
        <dbReference type="RefSeq" id="XP_021010751.1"/>
    </source>
</evidence>
<name>A0A6P5P3I4_MUSCR</name>
<dbReference type="Proteomes" id="UP000515126">
    <property type="component" value="Unplaced"/>
</dbReference>
<reference evidence="14" key="1">
    <citation type="submission" date="2025-08" db="UniProtKB">
        <authorList>
            <consortium name="RefSeq"/>
        </authorList>
    </citation>
    <scope>IDENTIFICATION</scope>
</reference>
<dbReference type="CDD" id="cd03593">
    <property type="entry name" value="CLECT_NK_receptors_like"/>
    <property type="match status" value="1"/>
</dbReference>
<dbReference type="GO" id="GO:0030246">
    <property type="term" value="F:carbohydrate binding"/>
    <property type="evidence" value="ECO:0007669"/>
    <property type="project" value="UniProtKB-KW"/>
</dbReference>
<proteinExistence type="predicted"/>
<dbReference type="InterPro" id="IPR013600">
    <property type="entry name" value="Ly49_N"/>
</dbReference>
<dbReference type="Pfam" id="PF00059">
    <property type="entry name" value="Lectin_C"/>
    <property type="match status" value="1"/>
</dbReference>
<keyword evidence="9" id="KW-0675">Receptor</keyword>
<evidence type="ECO:0000256" key="5">
    <source>
        <dbReference type="ARBA" id="ARBA00022968"/>
    </source>
</evidence>
<dbReference type="GeneID" id="110288858"/>
<protein>
    <submittedName>
        <fullName evidence="14">LOW QUALITY PROTEIN: killer cell lectin-like receptor 6</fullName>
    </submittedName>
</protein>
<evidence type="ECO:0000256" key="2">
    <source>
        <dbReference type="ARBA" id="ARBA00022692"/>
    </source>
</evidence>
<dbReference type="InterPro" id="IPR052013">
    <property type="entry name" value="Mouse_KLRs"/>
</dbReference>
<evidence type="ECO:0000256" key="4">
    <source>
        <dbReference type="ARBA" id="ARBA00022889"/>
    </source>
</evidence>
<evidence type="ECO:0000259" key="12">
    <source>
        <dbReference type="PROSITE" id="PS50041"/>
    </source>
</evidence>
<evidence type="ECO:0000256" key="7">
    <source>
        <dbReference type="ARBA" id="ARBA00023136"/>
    </source>
</evidence>
<dbReference type="InterPro" id="IPR016187">
    <property type="entry name" value="CTDL_fold"/>
</dbReference>
<keyword evidence="4" id="KW-0130">Cell adhesion</keyword>
<feature type="domain" description="C-type lectin" evidence="12">
    <location>
        <begin position="158"/>
        <end position="266"/>
    </location>
</feature>
<keyword evidence="6 11" id="KW-1133">Transmembrane helix</keyword>
<keyword evidence="5" id="KW-0735">Signal-anchor</keyword>
<feature type="transmembrane region" description="Helical" evidence="11">
    <location>
        <begin position="49"/>
        <end position="74"/>
    </location>
</feature>
<dbReference type="RefSeq" id="XP_021010751.1">
    <property type="nucleotide sequence ID" value="XM_021155092.1"/>
</dbReference>